<proteinExistence type="predicted"/>
<dbReference type="SUPFAM" id="SSF51294">
    <property type="entry name" value="Hedgehog/intein (Hint) domain"/>
    <property type="match status" value="1"/>
</dbReference>
<feature type="domain" description="Hedgehog/Intein (Hint)" evidence="1">
    <location>
        <begin position="234"/>
        <end position="375"/>
    </location>
</feature>
<dbReference type="Pfam" id="PF13403">
    <property type="entry name" value="Hint_2"/>
    <property type="match status" value="1"/>
</dbReference>
<dbReference type="EMBL" id="JANIDY010000003">
    <property type="protein sequence ID" value="MCX5618395.1"/>
    <property type="molecule type" value="Genomic_DNA"/>
</dbReference>
<dbReference type="Proteomes" id="UP001165576">
    <property type="component" value="Unassembled WGS sequence"/>
</dbReference>
<organism evidence="2 3">
    <name type="scientific">Bombella pluederhausensis</name>
    <dbReference type="NCBI Taxonomy" id="2967336"/>
    <lineage>
        <taxon>Bacteria</taxon>
        <taxon>Pseudomonadati</taxon>
        <taxon>Pseudomonadota</taxon>
        <taxon>Alphaproteobacteria</taxon>
        <taxon>Acetobacterales</taxon>
        <taxon>Acetobacteraceae</taxon>
        <taxon>Bombella</taxon>
    </lineage>
</organism>
<name>A0ABT3WH20_9PROT</name>
<comment type="caution">
    <text evidence="2">The sequence shown here is derived from an EMBL/GenBank/DDBJ whole genome shotgun (WGS) entry which is preliminary data.</text>
</comment>
<dbReference type="Gene3D" id="2.170.16.10">
    <property type="entry name" value="Hedgehog/Intein (Hint) domain"/>
    <property type="match status" value="1"/>
</dbReference>
<sequence>MATALVRVEAGTAIVYSSGSLSSLVDVGGLSSIIVTRTDRTPPGDPVRVDLSSIIGQLRGNCSIIVQGGATAYVGGGLVNVGLGNSLKLDGGRLVIRSSLLNASAASSITVGPNAGELRIEQQGFGVKLDLPVNFVDAAGRPTTKIPPNFVMDFPDTQSVGAVYDPSTDRTTIGDGVSGLGIISVGRTTVLKGDPFNLRVNGKPQTDFWGNTNGYTYSFTRKNGHDDGRDGVITCFLSGSLIRTSRGAVEVEHLIIGDSVAVFGPDGEPRGWRAVTWIGQGHATVRSDLPDDEAGWPVRICRHALAENVPQKDLLVTSEHCLLLDGHFIPARMLVNGVSILYDRGFTSYDYWHVEVAPHSIIEADGVLTESYLDTGNRRGFTFQVGRWAEEASFCWEKDAAAPLGVRRDVAEPIYQAVKARITGPLAQRVDVEQDHVDDPSLTVVTPSGMVLPLVRQTGQRYLFRLPEACEAVSIVSRISRPCDVIGPFVDDRRRLGVLVGKVQLFREDGSRADVTAFLSAPQQDGWDVQEASPCRWTNGKARLALPEQASKGEVLFLSIEILAGGPYLAQSELAEHGGVRLGNDAVSRVA</sequence>
<dbReference type="InterPro" id="IPR036844">
    <property type="entry name" value="Hint_dom_sf"/>
</dbReference>
<protein>
    <submittedName>
        <fullName evidence="2">Hint domain-containing protein</fullName>
    </submittedName>
</protein>
<evidence type="ECO:0000313" key="2">
    <source>
        <dbReference type="EMBL" id="MCX5618395.1"/>
    </source>
</evidence>
<evidence type="ECO:0000259" key="1">
    <source>
        <dbReference type="Pfam" id="PF13403"/>
    </source>
</evidence>
<dbReference type="RefSeq" id="WP_266116908.1">
    <property type="nucleotide sequence ID" value="NZ_JANIDY010000003.1"/>
</dbReference>
<accession>A0ABT3WH20</accession>
<gene>
    <name evidence="2" type="ORF">NQF86_06915</name>
</gene>
<reference evidence="2" key="1">
    <citation type="submission" date="2022-07" db="EMBL/GenBank/DDBJ databases">
        <title>Bombella genomes.</title>
        <authorList>
            <person name="Harer L."/>
            <person name="Styblova S."/>
            <person name="Ehrmann M."/>
        </authorList>
    </citation>
    <scope>NUCLEOTIDE SEQUENCE</scope>
    <source>
        <strain evidence="2">TMW 2.2543</strain>
    </source>
</reference>
<evidence type="ECO:0000313" key="3">
    <source>
        <dbReference type="Proteomes" id="UP001165576"/>
    </source>
</evidence>
<keyword evidence="3" id="KW-1185">Reference proteome</keyword>
<dbReference type="InterPro" id="IPR028992">
    <property type="entry name" value="Hedgehog/Intein_dom"/>
</dbReference>